<evidence type="ECO:0000313" key="2">
    <source>
        <dbReference type="EMBL" id="KAB8276257.1"/>
    </source>
</evidence>
<evidence type="ECO:0000256" key="1">
    <source>
        <dbReference type="SAM" id="Phobius"/>
    </source>
</evidence>
<evidence type="ECO:0008006" key="4">
    <source>
        <dbReference type="Google" id="ProtNLM"/>
    </source>
</evidence>
<reference evidence="2 3" key="1">
    <citation type="submission" date="2019-04" db="EMBL/GenBank/DDBJ databases">
        <title>Fungal friends and foes A comparative genomics study of 23 Aspergillus species from section Flavi.</title>
        <authorList>
            <consortium name="DOE Joint Genome Institute"/>
            <person name="Kjaerbolling I."/>
            <person name="Vesth T.C."/>
            <person name="Frisvad J.C."/>
            <person name="Nybo J.L."/>
            <person name="Theobald S."/>
            <person name="Kildgaard S."/>
            <person name="Petersen T.I."/>
            <person name="Kuo A."/>
            <person name="Sato A."/>
            <person name="Lyhne E.K."/>
            <person name="Kogle M.E."/>
            <person name="Wiebenga A."/>
            <person name="Kun R.S."/>
            <person name="Lubbers R.J."/>
            <person name="Makela M.R."/>
            <person name="Barry K."/>
            <person name="Chovatia M."/>
            <person name="Clum A."/>
            <person name="Daum C."/>
            <person name="Haridas S."/>
            <person name="He G."/>
            <person name="LaButti K."/>
            <person name="Lipzen A."/>
            <person name="Mondo S."/>
            <person name="Pangilinan J."/>
            <person name="Riley R."/>
            <person name="Salamov A."/>
            <person name="Simmons B.A."/>
            <person name="Magnuson J.K."/>
            <person name="Henrissat B."/>
            <person name="Mortensen U.H."/>
            <person name="Larsen T.O."/>
            <person name="De vries R.P."/>
            <person name="Grigoriev I.V."/>
            <person name="Machida M."/>
            <person name="Baker S.E."/>
            <person name="Andersen M.R."/>
        </authorList>
    </citation>
    <scope>NUCLEOTIDE SEQUENCE [LARGE SCALE GENOMIC DNA]</scope>
    <source>
        <strain evidence="2 3">CBS 117635</strain>
    </source>
</reference>
<dbReference type="Proteomes" id="UP000326289">
    <property type="component" value="Unassembled WGS sequence"/>
</dbReference>
<dbReference type="AlphaFoldDB" id="A0A5N6JE60"/>
<protein>
    <recommendedName>
        <fullName evidence="4">Fatty acid hydroxylase domain-containing protein</fullName>
    </recommendedName>
</protein>
<organism evidence="2 3">
    <name type="scientific">Aspergillus minisclerotigenes</name>
    <dbReference type="NCBI Taxonomy" id="656917"/>
    <lineage>
        <taxon>Eukaryota</taxon>
        <taxon>Fungi</taxon>
        <taxon>Dikarya</taxon>
        <taxon>Ascomycota</taxon>
        <taxon>Pezizomycotina</taxon>
        <taxon>Eurotiomycetes</taxon>
        <taxon>Eurotiomycetidae</taxon>
        <taxon>Eurotiales</taxon>
        <taxon>Aspergillaceae</taxon>
        <taxon>Aspergillus</taxon>
        <taxon>Aspergillus subgen. Circumdati</taxon>
    </lineage>
</organism>
<dbReference type="EMBL" id="ML732777">
    <property type="protein sequence ID" value="KAB8276257.1"/>
    <property type="molecule type" value="Genomic_DNA"/>
</dbReference>
<name>A0A5N6JE60_9EURO</name>
<feature type="transmembrane region" description="Helical" evidence="1">
    <location>
        <begin position="6"/>
        <end position="32"/>
    </location>
</feature>
<accession>A0A5N6JE60</accession>
<keyword evidence="3" id="KW-1185">Reference proteome</keyword>
<sequence>MSSIYLIFILFDFILFGLFVFTGRFFSVVFCYPRHDNIHHTVEPRYLIKFRAPVIDIIKLL</sequence>
<proteinExistence type="predicted"/>
<keyword evidence="1" id="KW-0472">Membrane</keyword>
<gene>
    <name evidence="2" type="ORF">BDV30DRAFT_206380</name>
</gene>
<feature type="non-terminal residue" evidence="2">
    <location>
        <position position="61"/>
    </location>
</feature>
<keyword evidence="1" id="KW-0812">Transmembrane</keyword>
<evidence type="ECO:0000313" key="3">
    <source>
        <dbReference type="Proteomes" id="UP000326289"/>
    </source>
</evidence>
<keyword evidence="1" id="KW-1133">Transmembrane helix</keyword>